<organism evidence="9 10">
    <name type="scientific">Acropora cervicornis</name>
    <name type="common">Staghorn coral</name>
    <dbReference type="NCBI Taxonomy" id="6130"/>
    <lineage>
        <taxon>Eukaryota</taxon>
        <taxon>Metazoa</taxon>
        <taxon>Cnidaria</taxon>
        <taxon>Anthozoa</taxon>
        <taxon>Hexacorallia</taxon>
        <taxon>Scleractinia</taxon>
        <taxon>Astrocoeniina</taxon>
        <taxon>Acroporidae</taxon>
        <taxon>Acropora</taxon>
    </lineage>
</organism>
<reference evidence="9" key="1">
    <citation type="journal article" date="2023" name="G3 (Bethesda)">
        <title>Whole genome assembly and annotation of the endangered Caribbean coral Acropora cervicornis.</title>
        <authorList>
            <person name="Selwyn J.D."/>
            <person name="Vollmer S.V."/>
        </authorList>
    </citation>
    <scope>NUCLEOTIDE SEQUENCE</scope>
    <source>
        <strain evidence="9">K2</strain>
    </source>
</reference>
<evidence type="ECO:0000259" key="8">
    <source>
        <dbReference type="PROSITE" id="PS51051"/>
    </source>
</evidence>
<evidence type="ECO:0000256" key="7">
    <source>
        <dbReference type="SAM" id="SignalP"/>
    </source>
</evidence>
<keyword evidence="2 6" id="KW-0245">EGF-like domain</keyword>
<accession>A0AAD9Q1X6</accession>
<dbReference type="InterPro" id="IPR001774">
    <property type="entry name" value="DSL"/>
</dbReference>
<dbReference type="PROSITE" id="PS51051">
    <property type="entry name" value="DSL"/>
    <property type="match status" value="3"/>
</dbReference>
<feature type="disulfide bond" evidence="5">
    <location>
        <begin position="423"/>
        <end position="432"/>
    </location>
</feature>
<feature type="disulfide bond" evidence="5">
    <location>
        <begin position="388"/>
        <end position="397"/>
    </location>
</feature>
<dbReference type="Gene3D" id="2.10.25.140">
    <property type="match status" value="7"/>
</dbReference>
<evidence type="ECO:0000256" key="3">
    <source>
        <dbReference type="ARBA" id="ARBA00022737"/>
    </source>
</evidence>
<dbReference type="FunFam" id="2.10.25.140:FF:000001">
    <property type="entry name" value="Delta-like protein"/>
    <property type="match status" value="1"/>
</dbReference>
<evidence type="ECO:0000256" key="2">
    <source>
        <dbReference type="ARBA" id="ARBA00022536"/>
    </source>
</evidence>
<evidence type="ECO:0000256" key="6">
    <source>
        <dbReference type="RuleBase" id="RU280815"/>
    </source>
</evidence>
<evidence type="ECO:0000313" key="9">
    <source>
        <dbReference type="EMBL" id="KAK2553153.1"/>
    </source>
</evidence>
<dbReference type="Proteomes" id="UP001249851">
    <property type="component" value="Unassembled WGS sequence"/>
</dbReference>
<dbReference type="Pfam" id="PF01414">
    <property type="entry name" value="DSL"/>
    <property type="match status" value="3"/>
</dbReference>
<feature type="disulfide bond" evidence="5">
    <location>
        <begin position="237"/>
        <end position="246"/>
    </location>
</feature>
<comment type="subcellular location">
    <subcellularLocation>
        <location evidence="6">Membrane</location>
        <topology evidence="6">Single-pass type I membrane protein</topology>
    </subcellularLocation>
</comment>
<feature type="disulfide bond" evidence="5">
    <location>
        <begin position="296"/>
        <end position="308"/>
    </location>
</feature>
<dbReference type="PANTHER" id="PTHR24035:SF109">
    <property type="entry name" value="PROTEIN DRAPER"/>
    <property type="match status" value="1"/>
</dbReference>
<keyword evidence="6" id="KW-1133">Transmembrane helix</keyword>
<sequence length="433" mass="48712">MILSLFSVTVLLWCLMVPCDGMGRLVVTLKSYRNPTHRMSNGKCCDHLFISFGRCTPCDAYFKLHVTHTCSRNTGQSCSMGRRDTKVVGRRDDHRFSIRKEFGFDSVLGTITVGLEIWDKDRISKDDYVEGLHASVPSVLPGPYHNPFRRALTLTGTRVTVELDVELYCDKNHYGAACNVKCISRDDDSSGHYTCDHHGRKICKCNWFGSSCTRNCVPRDDPRSGHFSCDEEGNRRCLRNWQGPSCKSCVKNWYGPRCSTHCAPQASDRLGHYKCRSDGTKQCLPTWFGSDCRKQCIPQDDDSGHYSCAQDGSKMCLHGWSGEKCTVFCLPQEDDELGHYACDSHGNKVCYDGFDGFSENCSLTCLASKNKTTDDGRYKCTDSGVMVCNPWWYGPNCDEYCTDSNDDVNGHYTCDPRDGKKVCLEGWAGPDCR</sequence>
<dbReference type="InterPro" id="IPR052108">
    <property type="entry name" value="MEGF/SIB"/>
</dbReference>
<feature type="domain" description="DSL" evidence="8">
    <location>
        <begin position="281"/>
        <end position="325"/>
    </location>
</feature>
<keyword evidence="6" id="KW-0812">Transmembrane</keyword>
<comment type="caution">
    <text evidence="9">The sequence shown here is derived from an EMBL/GenBank/DDBJ whole genome shotgun (WGS) entry which is preliminary data.</text>
</comment>
<keyword evidence="3 6" id="KW-0677">Repeat</keyword>
<gene>
    <name evidence="9" type="ORF">P5673_025610</name>
</gene>
<evidence type="ECO:0000256" key="5">
    <source>
        <dbReference type="PROSITE-ProRule" id="PRU00377"/>
    </source>
</evidence>
<evidence type="ECO:0000313" key="10">
    <source>
        <dbReference type="Proteomes" id="UP001249851"/>
    </source>
</evidence>
<dbReference type="GO" id="GO:0007154">
    <property type="term" value="P:cell communication"/>
    <property type="evidence" value="ECO:0007669"/>
    <property type="project" value="InterPro"/>
</dbReference>
<feature type="disulfide bond" evidence="5">
    <location>
        <begin position="203"/>
        <end position="212"/>
    </location>
</feature>
<keyword evidence="1 6" id="KW-0217">Developmental protein</keyword>
<protein>
    <recommendedName>
        <fullName evidence="6">Delta-like protein</fullName>
    </recommendedName>
</protein>
<comment type="caution">
    <text evidence="5">Lacks conserved residue(s) required for the propagation of feature annotation.</text>
</comment>
<feature type="signal peptide" evidence="7">
    <location>
        <begin position="1"/>
        <end position="21"/>
    </location>
</feature>
<comment type="function">
    <text evidence="6">Putative Notch ligand involved in the mediation of Notch signaling.</text>
</comment>
<dbReference type="SUPFAM" id="SSF57184">
    <property type="entry name" value="Growth factor receptor domain"/>
    <property type="match status" value="1"/>
</dbReference>
<dbReference type="PANTHER" id="PTHR24035">
    <property type="entry name" value="MULTIPLE EPIDERMAL GROWTH FACTOR-LIKE DOMAINS PROTEIN"/>
    <property type="match status" value="1"/>
</dbReference>
<dbReference type="EMBL" id="JARQWQ010000080">
    <property type="protein sequence ID" value="KAK2553153.1"/>
    <property type="molecule type" value="Genomic_DNA"/>
</dbReference>
<feature type="domain" description="DSL" evidence="8">
    <location>
        <begin position="201"/>
        <end position="246"/>
    </location>
</feature>
<name>A0AAD9Q1X6_ACRCE</name>
<evidence type="ECO:0000256" key="1">
    <source>
        <dbReference type="ARBA" id="ARBA00022473"/>
    </source>
</evidence>
<keyword evidence="6 7" id="KW-0732">Signal</keyword>
<feature type="domain" description="DSL" evidence="8">
    <location>
        <begin position="386"/>
        <end position="432"/>
    </location>
</feature>
<dbReference type="AlphaFoldDB" id="A0AAD9Q1X6"/>
<dbReference type="InterPro" id="IPR009030">
    <property type="entry name" value="Growth_fac_rcpt_cys_sf"/>
</dbReference>
<evidence type="ECO:0000256" key="4">
    <source>
        <dbReference type="ARBA" id="ARBA00023157"/>
    </source>
</evidence>
<feature type="chain" id="PRO_5042152078" description="Delta-like protein" evidence="7">
    <location>
        <begin position="22"/>
        <end position="433"/>
    </location>
</feature>
<proteinExistence type="predicted"/>
<dbReference type="GO" id="GO:0016020">
    <property type="term" value="C:membrane"/>
    <property type="evidence" value="ECO:0007669"/>
    <property type="project" value="UniProtKB-SubCell"/>
</dbReference>
<reference evidence="9" key="2">
    <citation type="journal article" date="2023" name="Science">
        <title>Genomic signatures of disease resistance in endangered staghorn corals.</title>
        <authorList>
            <person name="Vollmer S.V."/>
            <person name="Selwyn J.D."/>
            <person name="Despard B.A."/>
            <person name="Roesel C.L."/>
        </authorList>
    </citation>
    <scope>NUCLEOTIDE SEQUENCE</scope>
    <source>
        <strain evidence="9">K2</strain>
    </source>
</reference>
<keyword evidence="10" id="KW-1185">Reference proteome</keyword>
<keyword evidence="4 5" id="KW-1015">Disulfide bond</keyword>
<keyword evidence="6" id="KW-0472">Membrane</keyword>
<feature type="disulfide bond" evidence="5">
    <location>
        <begin position="316"/>
        <end position="325"/>
    </location>
</feature>
<feature type="disulfide bond" evidence="5">
    <location>
        <begin position="283"/>
        <end position="292"/>
    </location>
</feature>
<dbReference type="SMART" id="SM00051">
    <property type="entry name" value="DSL"/>
    <property type="match status" value="5"/>
</dbReference>